<dbReference type="PANTHER" id="PTHR12592:SF0">
    <property type="entry name" value="ATP-DEPENDENT (S)-NAD(P)H-HYDRATE DEHYDRATASE"/>
    <property type="match status" value="1"/>
</dbReference>
<dbReference type="PROSITE" id="PS51383">
    <property type="entry name" value="YJEF_C_3"/>
    <property type="match status" value="1"/>
</dbReference>
<evidence type="ECO:0000256" key="3">
    <source>
        <dbReference type="ARBA" id="ARBA00006001"/>
    </source>
</evidence>
<dbReference type="Pfam" id="PF01256">
    <property type="entry name" value="Carb_kinase"/>
    <property type="match status" value="1"/>
</dbReference>
<evidence type="ECO:0000256" key="18">
    <source>
        <dbReference type="PIRNR" id="PIRNR017184"/>
    </source>
</evidence>
<reference evidence="22" key="1">
    <citation type="submission" date="2016-11" db="EMBL/GenBank/DDBJ databases">
        <authorList>
            <person name="Varghese N."/>
            <person name="Submissions S."/>
        </authorList>
    </citation>
    <scope>NUCLEOTIDE SEQUENCE [LARGE SCALE GENOMIC DNA]</scope>
    <source>
        <strain evidence="22">DSM 22363</strain>
    </source>
</reference>
<evidence type="ECO:0000256" key="15">
    <source>
        <dbReference type="ARBA" id="ARBA00048238"/>
    </source>
</evidence>
<dbReference type="PROSITE" id="PS51385">
    <property type="entry name" value="YJEF_N"/>
    <property type="match status" value="1"/>
</dbReference>
<dbReference type="InterPro" id="IPR004443">
    <property type="entry name" value="YjeF_N_dom"/>
</dbReference>
<dbReference type="EMBL" id="FSQW01000002">
    <property type="protein sequence ID" value="SIN96108.1"/>
    <property type="molecule type" value="Genomic_DNA"/>
</dbReference>
<evidence type="ECO:0000256" key="1">
    <source>
        <dbReference type="ARBA" id="ARBA00000013"/>
    </source>
</evidence>
<evidence type="ECO:0000256" key="12">
    <source>
        <dbReference type="ARBA" id="ARBA00023239"/>
    </source>
</evidence>
<evidence type="ECO:0000256" key="4">
    <source>
        <dbReference type="ARBA" id="ARBA00009524"/>
    </source>
</evidence>
<comment type="function">
    <text evidence="17">Catalyzes the dehydration of the S-form of NAD(P)HX at the expense of ADP, which is converted to AMP. Together with NAD(P)HX epimerase, which catalyzes the epimerization of the S- and R-forms, the enzyme allows the repair of both epimers of NAD(P)HX, a damaged form of NAD(P)H that is a result of enzymatic or heat-dependent hydration.</text>
</comment>
<keyword evidence="9 18" id="KW-0630">Potassium</keyword>
<comment type="similarity">
    <text evidence="3 18">In the N-terminal section; belongs to the NnrE/AIBP family.</text>
</comment>
<keyword evidence="13" id="KW-0511">Multifunctional enzyme</keyword>
<comment type="catalytic activity">
    <reaction evidence="2 18">
        <text>(6R)-NADPHX = (6S)-NADPHX</text>
        <dbReference type="Rhea" id="RHEA:32227"/>
        <dbReference type="ChEBI" id="CHEBI:64076"/>
        <dbReference type="ChEBI" id="CHEBI:64077"/>
        <dbReference type="EC" id="5.1.99.6"/>
    </reaction>
</comment>
<evidence type="ECO:0000256" key="5">
    <source>
        <dbReference type="ARBA" id="ARBA00022723"/>
    </source>
</evidence>
<dbReference type="PIRSF" id="PIRSF017184">
    <property type="entry name" value="Nnr"/>
    <property type="match status" value="1"/>
</dbReference>
<evidence type="ECO:0000256" key="13">
    <source>
        <dbReference type="ARBA" id="ARBA00023268"/>
    </source>
</evidence>
<comment type="function">
    <text evidence="14 18">Bifunctional enzyme that catalyzes the epimerization of the S- and R-forms of NAD(P)HX and the dehydration of the S-form of NAD(P)HX at the expense of ADP, which is converted to AMP. This allows the repair of both epimers of NAD(P)HX, a damaged form of NAD(P)H that is a result of enzymatic or heat-dependent hydration.</text>
</comment>
<dbReference type="NCBIfam" id="TIGR00196">
    <property type="entry name" value="yjeF_cterm"/>
    <property type="match status" value="1"/>
</dbReference>
<evidence type="ECO:0000313" key="22">
    <source>
        <dbReference type="Proteomes" id="UP000185192"/>
    </source>
</evidence>
<comment type="catalytic activity">
    <reaction evidence="16 17 18">
        <text>(6S)-NADPHX + ADP = AMP + phosphate + NADPH + H(+)</text>
        <dbReference type="Rhea" id="RHEA:32235"/>
        <dbReference type="ChEBI" id="CHEBI:15378"/>
        <dbReference type="ChEBI" id="CHEBI:43474"/>
        <dbReference type="ChEBI" id="CHEBI:57783"/>
        <dbReference type="ChEBI" id="CHEBI:64076"/>
        <dbReference type="ChEBI" id="CHEBI:456215"/>
        <dbReference type="ChEBI" id="CHEBI:456216"/>
        <dbReference type="EC" id="4.2.1.136"/>
    </reaction>
</comment>
<evidence type="ECO:0000259" key="19">
    <source>
        <dbReference type="PROSITE" id="PS51383"/>
    </source>
</evidence>
<feature type="binding site" evidence="17">
    <location>
        <position position="412"/>
    </location>
    <ligand>
        <name>(6S)-NADPHX</name>
        <dbReference type="ChEBI" id="CHEBI:64076"/>
    </ligand>
</feature>
<dbReference type="AlphaFoldDB" id="A0A1N6FLG6"/>
<dbReference type="SUPFAM" id="SSF53613">
    <property type="entry name" value="Ribokinase-like"/>
    <property type="match status" value="1"/>
</dbReference>
<dbReference type="Gene3D" id="3.40.50.10260">
    <property type="entry name" value="YjeF N-terminal domain"/>
    <property type="match status" value="1"/>
</dbReference>
<feature type="binding site" evidence="17">
    <location>
        <position position="298"/>
    </location>
    <ligand>
        <name>(6S)-NADPHX</name>
        <dbReference type="ChEBI" id="CHEBI:64076"/>
    </ligand>
</feature>
<dbReference type="GO" id="GO:0046496">
    <property type="term" value="P:nicotinamide nucleotide metabolic process"/>
    <property type="evidence" value="ECO:0007669"/>
    <property type="project" value="UniProtKB-UniRule"/>
</dbReference>
<evidence type="ECO:0000256" key="2">
    <source>
        <dbReference type="ARBA" id="ARBA00000909"/>
    </source>
</evidence>
<keyword evidence="6 17" id="KW-0547">Nucleotide-binding</keyword>
<keyword evidence="8 17" id="KW-0521">NADP</keyword>
<keyword evidence="7 17" id="KW-0067">ATP-binding</keyword>
<dbReference type="GO" id="GO:0046872">
    <property type="term" value="F:metal ion binding"/>
    <property type="evidence" value="ECO:0007669"/>
    <property type="project" value="UniProtKB-UniRule"/>
</dbReference>
<dbReference type="InterPro" id="IPR017953">
    <property type="entry name" value="Carbohydrate_kinase_pred_CS"/>
</dbReference>
<dbReference type="Pfam" id="PF03853">
    <property type="entry name" value="YjeF_N"/>
    <property type="match status" value="1"/>
</dbReference>
<dbReference type="InterPro" id="IPR029056">
    <property type="entry name" value="Ribokinase-like"/>
</dbReference>
<keyword evidence="12 17" id="KW-0456">Lyase</keyword>
<dbReference type="PROSITE" id="PS01050">
    <property type="entry name" value="YJEF_C_2"/>
    <property type="match status" value="1"/>
</dbReference>
<dbReference type="HAMAP" id="MF_01965">
    <property type="entry name" value="NADHX_dehydratase"/>
    <property type="match status" value="1"/>
</dbReference>
<evidence type="ECO:0000256" key="11">
    <source>
        <dbReference type="ARBA" id="ARBA00023235"/>
    </source>
</evidence>
<dbReference type="OrthoDB" id="9806925at2"/>
<dbReference type="Proteomes" id="UP000185192">
    <property type="component" value="Unassembled WGS sequence"/>
</dbReference>
<evidence type="ECO:0000256" key="6">
    <source>
        <dbReference type="ARBA" id="ARBA00022741"/>
    </source>
</evidence>
<dbReference type="EC" id="4.2.1.136" evidence="17"/>
<keyword evidence="22" id="KW-1185">Reference proteome</keyword>
<dbReference type="PROSITE" id="PS01049">
    <property type="entry name" value="YJEF_C_1"/>
    <property type="match status" value="1"/>
</dbReference>
<evidence type="ECO:0000256" key="10">
    <source>
        <dbReference type="ARBA" id="ARBA00023027"/>
    </source>
</evidence>
<comment type="cofactor">
    <cofactor evidence="17">
        <name>Mg(2+)</name>
        <dbReference type="ChEBI" id="CHEBI:18420"/>
    </cofactor>
</comment>
<protein>
    <recommendedName>
        <fullName evidence="17">ADP-dependent (S)-NAD(P)H-hydrate dehydratase</fullName>
        <ecNumber evidence="17">4.2.1.136</ecNumber>
    </recommendedName>
    <alternativeName>
        <fullName evidence="17">ADP-dependent NAD(P)HX dehydratase</fullName>
    </alternativeName>
</protein>
<evidence type="ECO:0000259" key="20">
    <source>
        <dbReference type="PROSITE" id="PS51385"/>
    </source>
</evidence>
<dbReference type="InterPro" id="IPR036652">
    <property type="entry name" value="YjeF_N_dom_sf"/>
</dbReference>
<comment type="subunit">
    <text evidence="17">Homotetramer.</text>
</comment>
<keyword evidence="21" id="KW-0418">Kinase</keyword>
<comment type="catalytic activity">
    <reaction evidence="1 18">
        <text>(6R)-NADHX = (6S)-NADHX</text>
        <dbReference type="Rhea" id="RHEA:32215"/>
        <dbReference type="ChEBI" id="CHEBI:64074"/>
        <dbReference type="ChEBI" id="CHEBI:64075"/>
        <dbReference type="EC" id="5.1.99.6"/>
    </reaction>
</comment>
<dbReference type="CDD" id="cd01171">
    <property type="entry name" value="YXKO-related"/>
    <property type="match status" value="1"/>
</dbReference>
<dbReference type="GO" id="GO:0110051">
    <property type="term" value="P:metabolite repair"/>
    <property type="evidence" value="ECO:0007669"/>
    <property type="project" value="TreeGrafter"/>
</dbReference>
<sequence>MLNSGYILTADEMRKAERAVFDNGTTVDRLMYLAGTSAAQQIWRISGHMPTLVACGPGNNGGDGYVIAQWLLEKGVEVRVAANGDPITDAARNSRTAWQGETVALDQAVPAVQFVDCLFGTGLTRPLEGLLLQNLHRLALRANRRFAIDLPSGVHSDNGETLSDIPQFDHTLALGAYKPSHFLEPSRGYMGHVSGIDIGIRARSDFSVIQRPQISKPATSDHKYSRGLVAIVAGKMSGAAQLAALAAQASGAGYVKIFAQTDIVPPHHSIVVERFDTGEQLGQLLSDPRISAVVVGPGLGRDRDPRKLLSETLKAAAPLVVDADALMLMGKDATSLIASRSGQTVLTPHMGEFAAMRNDGDRFRMDELRRMAGKTHAIMLLKGPDTMIANEQGKVAISDARCSWLSTAGTGDVLSGIIATRLSGNENAFVAACAAQWLHTRAAQLAGPAFSPEGLVDQLPQALAECL</sequence>
<dbReference type="GO" id="GO:0052855">
    <property type="term" value="F:ADP-dependent NAD(P)H-hydrate dehydratase activity"/>
    <property type="evidence" value="ECO:0007669"/>
    <property type="project" value="UniProtKB-UniRule"/>
</dbReference>
<feature type="binding site" evidence="17">
    <location>
        <position position="411"/>
    </location>
    <ligand>
        <name>AMP</name>
        <dbReference type="ChEBI" id="CHEBI:456215"/>
    </ligand>
</feature>
<dbReference type="Gene3D" id="3.40.1190.20">
    <property type="match status" value="1"/>
</dbReference>
<dbReference type="GO" id="GO:0052856">
    <property type="term" value="F:NAD(P)HX epimerase activity"/>
    <property type="evidence" value="ECO:0007669"/>
    <property type="project" value="UniProtKB-EC"/>
</dbReference>
<dbReference type="STRING" id="1123272.SAMN02745824_2444"/>
<dbReference type="GO" id="GO:0005524">
    <property type="term" value="F:ATP binding"/>
    <property type="evidence" value="ECO:0007669"/>
    <property type="project" value="UniProtKB-UniRule"/>
</dbReference>
<evidence type="ECO:0000256" key="8">
    <source>
        <dbReference type="ARBA" id="ARBA00022857"/>
    </source>
</evidence>
<gene>
    <name evidence="17" type="primary">nnrD</name>
    <name evidence="21" type="ORF">SAMN02745824_2444</name>
</gene>
<dbReference type="GO" id="GO:0016301">
    <property type="term" value="F:kinase activity"/>
    <property type="evidence" value="ECO:0007669"/>
    <property type="project" value="UniProtKB-KW"/>
</dbReference>
<proteinExistence type="inferred from homology"/>
<comment type="cofactor">
    <cofactor evidence="18">
        <name>K(+)</name>
        <dbReference type="ChEBI" id="CHEBI:29103"/>
    </cofactor>
    <text evidence="18">Binds 1 potassium ion per subunit.</text>
</comment>
<dbReference type="PANTHER" id="PTHR12592">
    <property type="entry name" value="ATP-DEPENDENT (S)-NAD(P)H-HYDRATE DEHYDRATASE FAMILY MEMBER"/>
    <property type="match status" value="1"/>
</dbReference>
<dbReference type="SUPFAM" id="SSF64153">
    <property type="entry name" value="YjeF N-terminal domain-like"/>
    <property type="match status" value="1"/>
</dbReference>
<feature type="domain" description="YjeF N-terminal" evidence="20">
    <location>
        <begin position="13"/>
        <end position="206"/>
    </location>
</feature>
<feature type="domain" description="YjeF C-terminal" evidence="19">
    <location>
        <begin position="206"/>
        <end position="466"/>
    </location>
</feature>
<dbReference type="InterPro" id="IPR000631">
    <property type="entry name" value="CARKD"/>
</dbReference>
<dbReference type="NCBIfam" id="TIGR00197">
    <property type="entry name" value="yjeF_nterm"/>
    <property type="match status" value="1"/>
</dbReference>
<evidence type="ECO:0000256" key="9">
    <source>
        <dbReference type="ARBA" id="ARBA00022958"/>
    </source>
</evidence>
<keyword evidence="5 18" id="KW-0479">Metal-binding</keyword>
<accession>A0A1N6FLG6</accession>
<comment type="similarity">
    <text evidence="4 18">In the C-terminal section; belongs to the NnrD/CARKD family.</text>
</comment>
<keyword evidence="10 17" id="KW-0520">NAD</keyword>
<dbReference type="InterPro" id="IPR030677">
    <property type="entry name" value="Nnr"/>
</dbReference>
<evidence type="ECO:0000256" key="16">
    <source>
        <dbReference type="ARBA" id="ARBA00049209"/>
    </source>
</evidence>
<evidence type="ECO:0000256" key="17">
    <source>
        <dbReference type="HAMAP-Rule" id="MF_01965"/>
    </source>
</evidence>
<evidence type="ECO:0000256" key="7">
    <source>
        <dbReference type="ARBA" id="ARBA00022840"/>
    </source>
</evidence>
<evidence type="ECO:0000313" key="21">
    <source>
        <dbReference type="EMBL" id="SIN96108.1"/>
    </source>
</evidence>
<organism evidence="21 22">
    <name type="scientific">Parasphingorhabdus marina DSM 22363</name>
    <dbReference type="NCBI Taxonomy" id="1123272"/>
    <lineage>
        <taxon>Bacteria</taxon>
        <taxon>Pseudomonadati</taxon>
        <taxon>Pseudomonadota</taxon>
        <taxon>Alphaproteobacteria</taxon>
        <taxon>Sphingomonadales</taxon>
        <taxon>Sphingomonadaceae</taxon>
        <taxon>Parasphingorhabdus</taxon>
    </lineage>
</organism>
<keyword evidence="11 18" id="KW-0413">Isomerase</keyword>
<name>A0A1N6FLG6_9SPHN</name>
<feature type="binding site" evidence="17">
    <location>
        <position position="239"/>
    </location>
    <ligand>
        <name>(6S)-NADPHX</name>
        <dbReference type="ChEBI" id="CHEBI:64076"/>
    </ligand>
</feature>
<comment type="similarity">
    <text evidence="17">Belongs to the NnrD/CARKD family.</text>
</comment>
<feature type="binding site" evidence="17">
    <location>
        <begin position="382"/>
        <end position="386"/>
    </location>
    <ligand>
        <name>AMP</name>
        <dbReference type="ChEBI" id="CHEBI:456215"/>
    </ligand>
</feature>
<evidence type="ECO:0000256" key="14">
    <source>
        <dbReference type="ARBA" id="ARBA00025153"/>
    </source>
</evidence>
<keyword evidence="21" id="KW-0808">Transferase</keyword>
<comment type="catalytic activity">
    <reaction evidence="15 17 18">
        <text>(6S)-NADHX + ADP = AMP + phosphate + NADH + H(+)</text>
        <dbReference type="Rhea" id="RHEA:32223"/>
        <dbReference type="ChEBI" id="CHEBI:15378"/>
        <dbReference type="ChEBI" id="CHEBI:43474"/>
        <dbReference type="ChEBI" id="CHEBI:57945"/>
        <dbReference type="ChEBI" id="CHEBI:64074"/>
        <dbReference type="ChEBI" id="CHEBI:456215"/>
        <dbReference type="ChEBI" id="CHEBI:456216"/>
        <dbReference type="EC" id="4.2.1.136"/>
    </reaction>
</comment>
<feature type="binding site" evidence="17">
    <location>
        <position position="349"/>
    </location>
    <ligand>
        <name>(6S)-NADPHX</name>
        <dbReference type="ChEBI" id="CHEBI:64076"/>
    </ligand>
</feature>